<comment type="subcellular location">
    <subcellularLocation>
        <location evidence="4">Cell outer membrane</location>
    </subcellularLocation>
</comment>
<dbReference type="InterPro" id="IPR050218">
    <property type="entry name" value="LptD"/>
</dbReference>
<gene>
    <name evidence="4" type="primary">lptD</name>
    <name evidence="7" type="ORF">VFDL14_08830</name>
</gene>
<dbReference type="GO" id="GO:0043165">
    <property type="term" value="P:Gram-negative-bacterium-type cell outer membrane assembly"/>
    <property type="evidence" value="ECO:0007669"/>
    <property type="project" value="UniProtKB-UniRule"/>
</dbReference>
<evidence type="ECO:0000256" key="2">
    <source>
        <dbReference type="ARBA" id="ARBA00023136"/>
    </source>
</evidence>
<keyword evidence="1 4" id="KW-0732">Signal</keyword>
<protein>
    <recommendedName>
        <fullName evidence="4">LPS-assembly protein LptD</fullName>
    </recommendedName>
</protein>
<evidence type="ECO:0000313" key="7">
    <source>
        <dbReference type="EMBL" id="KDN26767.1"/>
    </source>
</evidence>
<dbReference type="HAMAP" id="MF_01411">
    <property type="entry name" value="LPS_assembly_LptD"/>
    <property type="match status" value="1"/>
</dbReference>
<dbReference type="RefSeq" id="WP_032553040.1">
    <property type="nucleotide sequence ID" value="NZ_JFFR01000028.1"/>
</dbReference>
<feature type="domain" description="Organic solvent tolerance-like N-terminal" evidence="5">
    <location>
        <begin position="56"/>
        <end position="188"/>
    </location>
</feature>
<dbReference type="Proteomes" id="UP000027219">
    <property type="component" value="Unassembled WGS sequence"/>
</dbReference>
<feature type="domain" description="LptD C-terminal" evidence="6">
    <location>
        <begin position="296"/>
        <end position="683"/>
    </location>
</feature>
<dbReference type="Gene3D" id="2.60.450.10">
    <property type="entry name" value="Lipopolysaccharide (LPS) transport protein A like domain"/>
    <property type="match status" value="1"/>
</dbReference>
<evidence type="ECO:0000256" key="1">
    <source>
        <dbReference type="ARBA" id="ARBA00022729"/>
    </source>
</evidence>
<dbReference type="Pfam" id="PF04453">
    <property type="entry name" value="LptD"/>
    <property type="match status" value="1"/>
</dbReference>
<name>A0A066ULN1_9VIBR</name>
<feature type="signal peptide" evidence="4">
    <location>
        <begin position="1"/>
        <end position="24"/>
    </location>
</feature>
<comment type="caution">
    <text evidence="7">The sequence shown here is derived from an EMBL/GenBank/DDBJ whole genome shotgun (WGS) entry which is preliminary data.</text>
</comment>
<evidence type="ECO:0000256" key="4">
    <source>
        <dbReference type="HAMAP-Rule" id="MF_01411"/>
    </source>
</evidence>
<keyword evidence="3 4" id="KW-0998">Cell outer membrane</keyword>
<dbReference type="Pfam" id="PF03968">
    <property type="entry name" value="LptD_N"/>
    <property type="match status" value="1"/>
</dbReference>
<evidence type="ECO:0000259" key="6">
    <source>
        <dbReference type="Pfam" id="PF04453"/>
    </source>
</evidence>
<dbReference type="InterPro" id="IPR005653">
    <property type="entry name" value="OstA-like_N"/>
</dbReference>
<evidence type="ECO:0000313" key="8">
    <source>
        <dbReference type="Proteomes" id="UP000027219"/>
    </source>
</evidence>
<dbReference type="GO" id="GO:1990351">
    <property type="term" value="C:transporter complex"/>
    <property type="evidence" value="ECO:0007669"/>
    <property type="project" value="TreeGrafter"/>
</dbReference>
<dbReference type="NCBIfam" id="NF002997">
    <property type="entry name" value="PRK03761.1"/>
    <property type="match status" value="1"/>
</dbReference>
<dbReference type="GO" id="GO:0009279">
    <property type="term" value="C:cell outer membrane"/>
    <property type="evidence" value="ECO:0007669"/>
    <property type="project" value="UniProtKB-SubCell"/>
</dbReference>
<keyword evidence="2 4" id="KW-0472">Membrane</keyword>
<dbReference type="AlphaFoldDB" id="A0A066ULN1"/>
<evidence type="ECO:0000259" key="5">
    <source>
        <dbReference type="Pfam" id="PF03968"/>
    </source>
</evidence>
<comment type="caution">
    <text evidence="4">Lacks conserved residue(s) required for the propagation of feature annotation.</text>
</comment>
<keyword evidence="8" id="KW-1185">Reference proteome</keyword>
<comment type="function">
    <text evidence="4">Together with LptE, is involved in the assembly of lipopolysaccharide (LPS) at the surface of the outer membrane.</text>
</comment>
<dbReference type="OrthoDB" id="9760225at2"/>
<dbReference type="STRING" id="212667.VFDL14_08830"/>
<reference evidence="7 8" key="1">
    <citation type="submission" date="2014-02" db="EMBL/GenBank/DDBJ databases">
        <title>Vibrio fortis Dalian14 Genome Sequencing.</title>
        <authorList>
            <person name="Wang Y."/>
            <person name="Song L."/>
            <person name="Liu G."/>
            <person name="Ding J."/>
        </authorList>
    </citation>
    <scope>NUCLEOTIDE SEQUENCE [LARGE SCALE GENOMIC DNA]</scope>
    <source>
        <strain evidence="7 8">Dalian14</strain>
    </source>
</reference>
<dbReference type="PANTHER" id="PTHR30189:SF1">
    <property type="entry name" value="LPS-ASSEMBLY PROTEIN LPTD"/>
    <property type="match status" value="1"/>
</dbReference>
<sequence length="782" mass="88402" precursor="true">MQCFSRTLLAASISSALFVPTTQAETTIDDSVQEMPSTDQCLIASSEDSDLNAPAYVEADRLEAVNGEKASYSGSVKVTQGIKTIEAETVTLHQQENIVVAEGNVTFNDGQFKATSDKVTNNLTTNEFELENTQYQMLCESGRGDARYIARTGKAVYELEDGTITSCPPGDKSWRLKASNIELDQDEESATFINPRFEVLDVPIFYLPYLTVPVGESRKTGFLYPTFSYGSSDGFETEIPFYWNIAPNYDLQTTAKYMSERGTQLNNEFRHLSQFGQSTVTFEYLDNDSKFKEKGSRWGGQFEFNGIYKEAWKFDVDYSKVSDVDYFTDVDSSIGNREDGQLMQSGEVAYRALNWDASLAVRDFQVLTETENQPYRVMPQLKFNYYAPLIWDTVEMDVISHISRFDTDSDSKPSATRVHVEPGIKVPLSTTWGSWTTEARLLGTYYDQDLDSTILAANPELSDTASRVIPEFRTHAGIILERDTTYLTGYTQTLEPQVQYLYVPKQDQSEIGLYDTTLLQTDYYGLFRSRKYSGVDRIAAANQLSYGASSRFFDDEYKERLNISFGQIFFIDRNTKNPGASSDEEGQTSYSSWAVEIDFNYDDYLFYHGGVQYDIDDGDMQLANSTVEYRIDENGFVQANYRYVTREYIEDNVGDTITNIDEITRDGISQAGLVTGYQFSPKWYASAQYYHDMNENIAIEWLANLRYKDDCWYVGVTYSNELRSWSGGGYSDLNSDPVYENNFSINFGIVGFGTAAGTGSNTSGFDSSGNSLEYGRPFFLNN</sequence>
<dbReference type="GO" id="GO:0015920">
    <property type="term" value="P:lipopolysaccharide transport"/>
    <property type="evidence" value="ECO:0007669"/>
    <property type="project" value="InterPro"/>
</dbReference>
<accession>A0A066ULN1</accession>
<feature type="chain" id="PRO_5008980782" description="LPS-assembly protein LptD" evidence="4">
    <location>
        <begin position="25"/>
        <end position="782"/>
    </location>
</feature>
<comment type="similarity">
    <text evidence="4">Belongs to the LptD family.</text>
</comment>
<evidence type="ECO:0000256" key="3">
    <source>
        <dbReference type="ARBA" id="ARBA00023237"/>
    </source>
</evidence>
<organism evidence="7 8">
    <name type="scientific">Vibrio fortis</name>
    <dbReference type="NCBI Taxonomy" id="212667"/>
    <lineage>
        <taxon>Bacteria</taxon>
        <taxon>Pseudomonadati</taxon>
        <taxon>Pseudomonadota</taxon>
        <taxon>Gammaproteobacteria</taxon>
        <taxon>Vibrionales</taxon>
        <taxon>Vibrionaceae</taxon>
        <taxon>Vibrio</taxon>
    </lineage>
</organism>
<dbReference type="EMBL" id="JFFR01000028">
    <property type="protein sequence ID" value="KDN26767.1"/>
    <property type="molecule type" value="Genomic_DNA"/>
</dbReference>
<proteinExistence type="inferred from homology"/>
<dbReference type="PANTHER" id="PTHR30189">
    <property type="entry name" value="LPS-ASSEMBLY PROTEIN"/>
    <property type="match status" value="1"/>
</dbReference>
<dbReference type="InterPro" id="IPR020889">
    <property type="entry name" value="LipoPS_assembly_LptD"/>
</dbReference>
<dbReference type="InterPro" id="IPR007543">
    <property type="entry name" value="LptD_C"/>
</dbReference>
<comment type="subunit">
    <text evidence="4">Component of the lipopolysaccharide transport and assembly complex. Interacts with LptE and LptA.</text>
</comment>